<dbReference type="KEGG" id="vg:26647896"/>
<feature type="transmembrane region" description="Helical" evidence="1">
    <location>
        <begin position="39"/>
        <end position="59"/>
    </location>
</feature>
<dbReference type="EMBL" id="KP696447">
    <property type="protein sequence ID" value="AKA61521.1"/>
    <property type="molecule type" value="Genomic_DNA"/>
</dbReference>
<dbReference type="Proteomes" id="UP000033015">
    <property type="component" value="Segment"/>
</dbReference>
<keyword evidence="1" id="KW-0472">Membrane</keyword>
<name>A0A0E3JQ79_9CAUD</name>
<organism evidence="2 3">
    <name type="scientific">Bacillus phage Stahl</name>
    <dbReference type="NCBI Taxonomy" id="1610832"/>
    <lineage>
        <taxon>Viruses</taxon>
        <taxon>Duplodnaviria</taxon>
        <taxon>Heunggongvirae</taxon>
        <taxon>Uroviricota</taxon>
        <taxon>Caudoviricetes</taxon>
        <taxon>Slashvirus</taxon>
        <taxon>Slashvirus stahl</taxon>
    </lineage>
</organism>
<dbReference type="GeneID" id="26647896"/>
<evidence type="ECO:0000256" key="1">
    <source>
        <dbReference type="SAM" id="Phobius"/>
    </source>
</evidence>
<proteinExistence type="predicted"/>
<keyword evidence="1" id="KW-1133">Transmembrane helix</keyword>
<reference evidence="3" key="2">
    <citation type="submission" date="2015-01" db="EMBL/GenBank/DDBJ databases">
        <title>Complete Genome of Bacillus megaterium Siphophage Stahl.</title>
        <authorList>
            <person name="Brizendine A.M."/>
            <person name="Rousseau S."/>
            <person name="Hernandez A.C."/>
            <person name="Everett G.F.K."/>
        </authorList>
    </citation>
    <scope>NUCLEOTIDE SEQUENCE [LARGE SCALE GENOMIC DNA]</scope>
</reference>
<sequence length="156" mass="16807">MKKYEVIPFNEFMSVEKFDLEAIVKNEYNRKGIKKLQKLSVFLWTVSASFTAKAASAASTVSTAASSSQSFGLWSHTTGLFGVFQEMAMVLGALAIFGGLITMIFKKRAGQKIILTAAIAIGGCFLVPSAIMLVAIIGNMLNDTLSQAFSSMTMGR</sequence>
<gene>
    <name evidence="2" type="ORF">CPT_Stahl93</name>
</gene>
<keyword evidence="1" id="KW-0812">Transmembrane</keyword>
<evidence type="ECO:0000313" key="2">
    <source>
        <dbReference type="EMBL" id="AKA61521.1"/>
    </source>
</evidence>
<reference evidence="2 3" key="1">
    <citation type="journal article" date="2015" name="Genome Announc.">
        <title>Complete Genome Sequence of Bacillus megaterium Siphophage Stahl.</title>
        <authorList>
            <person name="Brizendine A.M."/>
            <person name="Rousseau S."/>
            <person name="Hernandez A.C."/>
            <person name="Kuty Everett G.F."/>
        </authorList>
    </citation>
    <scope>NUCLEOTIDE SEQUENCE [LARGE SCALE GENOMIC DNA]</scope>
</reference>
<feature type="transmembrane region" description="Helical" evidence="1">
    <location>
        <begin position="113"/>
        <end position="137"/>
    </location>
</feature>
<dbReference type="RefSeq" id="YP_009203697.1">
    <property type="nucleotide sequence ID" value="NC_028856.1"/>
</dbReference>
<dbReference type="OrthoDB" id="14254at10239"/>
<protein>
    <submittedName>
        <fullName evidence="2">Uncharacterized protein</fullName>
    </submittedName>
</protein>
<keyword evidence="3" id="KW-1185">Reference proteome</keyword>
<feature type="transmembrane region" description="Helical" evidence="1">
    <location>
        <begin position="79"/>
        <end position="101"/>
    </location>
</feature>
<evidence type="ECO:0000313" key="3">
    <source>
        <dbReference type="Proteomes" id="UP000033015"/>
    </source>
</evidence>
<accession>A0A0E3JQ79</accession>